<reference evidence="2" key="1">
    <citation type="submission" date="2017-05" db="EMBL/GenBank/DDBJ databases">
        <title>The Genome Sequence of Enterococcus sp. 9E7_DIV0242.</title>
        <authorList>
            <consortium name="The Broad Institute Genomics Platform"/>
            <consortium name="The Broad Institute Genomic Center for Infectious Diseases"/>
            <person name="Earl A."/>
            <person name="Manson A."/>
            <person name="Schwartman J."/>
            <person name="Gilmore M."/>
            <person name="Abouelleil A."/>
            <person name="Cao P."/>
            <person name="Chapman S."/>
            <person name="Cusick C."/>
            <person name="Shea T."/>
            <person name="Young S."/>
            <person name="Neafsey D."/>
            <person name="Nusbaum C."/>
            <person name="Birren B."/>
        </authorList>
    </citation>
    <scope>NUCLEOTIDE SEQUENCE [LARGE SCALE GENOMIC DNA]</scope>
    <source>
        <strain evidence="2">9E7_DIV0242</strain>
    </source>
</reference>
<dbReference type="AlphaFoldDB" id="A0A242K440"/>
<reference evidence="3" key="2">
    <citation type="submission" date="2017-05" db="EMBL/GenBank/DDBJ databases">
        <authorList>
            <consortium name="The Broad Institute Genomics Platform"/>
            <consortium name="The Broad Institute Genomic Center for Infectious Diseases"/>
            <person name="Earl A."/>
            <person name="Manson A."/>
            <person name="Schwartman J."/>
            <person name="Gilmore M."/>
            <person name="Abouelleil A."/>
            <person name="Cao P."/>
            <person name="Chapman S."/>
            <person name="Cusick C."/>
            <person name="Shea T."/>
            <person name="Young S."/>
            <person name="Neafsey D."/>
            <person name="Nusbaum C."/>
            <person name="Birren B."/>
        </authorList>
    </citation>
    <scope>NUCLEOTIDE SEQUENCE</scope>
    <source>
        <strain evidence="3">9E7_DIV0242</strain>
    </source>
</reference>
<dbReference type="PANTHER" id="PTHR43415:SF3">
    <property type="entry name" value="GNAT-FAMILY ACETYLTRANSFERASE"/>
    <property type="match status" value="1"/>
</dbReference>
<dbReference type="Pfam" id="PF00583">
    <property type="entry name" value="Acetyltransf_1"/>
    <property type="match status" value="1"/>
</dbReference>
<dbReference type="InterPro" id="IPR000182">
    <property type="entry name" value="GNAT_dom"/>
</dbReference>
<dbReference type="GO" id="GO:0016747">
    <property type="term" value="F:acyltransferase activity, transferring groups other than amino-acyl groups"/>
    <property type="evidence" value="ECO:0007669"/>
    <property type="project" value="InterPro"/>
</dbReference>
<dbReference type="RefSeq" id="WP_086350149.1">
    <property type="nucleotide sequence ID" value="NZ_CP147247.1"/>
</dbReference>
<dbReference type="EMBL" id="CP147247">
    <property type="protein sequence ID" value="WYJ89935.1"/>
    <property type="molecule type" value="Genomic_DNA"/>
</dbReference>
<accession>A0A242K440</accession>
<feature type="domain" description="N-acetyltransferase" evidence="1">
    <location>
        <begin position="8"/>
        <end position="175"/>
    </location>
</feature>
<evidence type="ECO:0000259" key="1">
    <source>
        <dbReference type="PROSITE" id="PS51186"/>
    </source>
</evidence>
<protein>
    <recommendedName>
        <fullName evidence="1">N-acetyltransferase domain-containing protein</fullName>
    </recommendedName>
</protein>
<keyword evidence="4" id="KW-1185">Reference proteome</keyword>
<organism evidence="2">
    <name type="scientific">Candidatus Enterococcus clewellii</name>
    <dbReference type="NCBI Taxonomy" id="1834193"/>
    <lineage>
        <taxon>Bacteria</taxon>
        <taxon>Bacillati</taxon>
        <taxon>Bacillota</taxon>
        <taxon>Bacilli</taxon>
        <taxon>Lactobacillales</taxon>
        <taxon>Enterococcaceae</taxon>
        <taxon>Enterococcus</taxon>
    </lineage>
</organism>
<name>A0A242K440_9ENTE</name>
<dbReference type="PANTHER" id="PTHR43415">
    <property type="entry name" value="SPERMIDINE N(1)-ACETYLTRANSFERASE"/>
    <property type="match status" value="1"/>
</dbReference>
<evidence type="ECO:0000313" key="4">
    <source>
        <dbReference type="Proteomes" id="UP000195141"/>
    </source>
</evidence>
<evidence type="ECO:0000313" key="3">
    <source>
        <dbReference type="EMBL" id="WYJ89935.1"/>
    </source>
</evidence>
<sequence length="175" mass="19590">MTREEVDITIREAVPDDAQQIAAALQQVAVETPYLVMNGEEPAIEVEELAHNLANLYDSPNNVLMVAIIENRIVGTASVSASSKKRMEHLGEIGISILKDYWGFGLGKAMMETLIDWSCEGGIIRRLELTVQERNQRAIQLYEKVGFQTEAILPRGTKTDEDEFLDVRLMSLLID</sequence>
<proteinExistence type="predicted"/>
<dbReference type="CDD" id="cd04301">
    <property type="entry name" value="NAT_SF"/>
    <property type="match status" value="1"/>
</dbReference>
<evidence type="ECO:0000313" key="2">
    <source>
        <dbReference type="EMBL" id="OTP13671.1"/>
    </source>
</evidence>
<dbReference type="InterPro" id="IPR016181">
    <property type="entry name" value="Acyl_CoA_acyltransferase"/>
</dbReference>
<dbReference type="OrthoDB" id="948250at2"/>
<dbReference type="SUPFAM" id="SSF55729">
    <property type="entry name" value="Acyl-CoA N-acyltransferases (Nat)"/>
    <property type="match status" value="1"/>
</dbReference>
<dbReference type="PROSITE" id="PS51186">
    <property type="entry name" value="GNAT"/>
    <property type="match status" value="1"/>
</dbReference>
<reference evidence="3" key="3">
    <citation type="submission" date="2024-03" db="EMBL/GenBank/DDBJ databases">
        <title>The Genome Sequence of Enterococcus sp. DIV0242b.</title>
        <authorList>
            <consortium name="The Broad Institute Genomics Platform"/>
            <consortium name="The Broad Institute Microbial Omics Core"/>
            <consortium name="The Broad Institute Genomic Center for Infectious Diseases"/>
            <person name="Earl A."/>
            <person name="Manson A."/>
            <person name="Gilmore M."/>
            <person name="Schwartman J."/>
            <person name="Shea T."/>
            <person name="Abouelleil A."/>
            <person name="Cao P."/>
            <person name="Chapman S."/>
            <person name="Cusick C."/>
            <person name="Young S."/>
            <person name="Neafsey D."/>
            <person name="Nusbaum C."/>
            <person name="Birren B."/>
        </authorList>
    </citation>
    <scope>NUCLEOTIDE SEQUENCE</scope>
    <source>
        <strain evidence="3">9E7_DIV0242</strain>
    </source>
</reference>
<dbReference type="EMBL" id="NGMM01000005">
    <property type="protein sequence ID" value="OTP13671.1"/>
    <property type="molecule type" value="Genomic_DNA"/>
</dbReference>
<dbReference type="Gene3D" id="3.40.630.30">
    <property type="match status" value="1"/>
</dbReference>
<gene>
    <name evidence="3" type="ORF">A5888_001663</name>
    <name evidence="2" type="ORF">A5888_003149</name>
</gene>
<dbReference type="Proteomes" id="UP000195141">
    <property type="component" value="Chromosome"/>
</dbReference>